<evidence type="ECO:0000256" key="1">
    <source>
        <dbReference type="SAM" id="Phobius"/>
    </source>
</evidence>
<gene>
    <name evidence="4" type="ORF">B4U79_18196</name>
    <name evidence="3" type="ORF">B4U79_18647</name>
    <name evidence="2" type="ORF">B4U79_18649</name>
</gene>
<organism evidence="4 5">
    <name type="scientific">Dinothrombium tinctorium</name>
    <dbReference type="NCBI Taxonomy" id="1965070"/>
    <lineage>
        <taxon>Eukaryota</taxon>
        <taxon>Metazoa</taxon>
        <taxon>Ecdysozoa</taxon>
        <taxon>Arthropoda</taxon>
        <taxon>Chelicerata</taxon>
        <taxon>Arachnida</taxon>
        <taxon>Acari</taxon>
        <taxon>Acariformes</taxon>
        <taxon>Trombidiformes</taxon>
        <taxon>Prostigmata</taxon>
        <taxon>Anystina</taxon>
        <taxon>Parasitengona</taxon>
        <taxon>Trombidioidea</taxon>
        <taxon>Trombidiidae</taxon>
        <taxon>Dinothrombium</taxon>
    </lineage>
</organism>
<reference evidence="4" key="2">
    <citation type="submission" date="2018-11" db="EMBL/GenBank/DDBJ databases">
        <title>Trombidioid mite genomics.</title>
        <authorList>
            <person name="Dong X."/>
        </authorList>
    </citation>
    <scope>NUCLEOTIDE SEQUENCE</scope>
    <source>
        <strain evidence="4">UoL-WK</strain>
    </source>
</reference>
<evidence type="ECO:0000313" key="5">
    <source>
        <dbReference type="Proteomes" id="UP000285301"/>
    </source>
</evidence>
<evidence type="ECO:0000313" key="4">
    <source>
        <dbReference type="EMBL" id="RWS07778.1"/>
    </source>
</evidence>
<keyword evidence="4" id="KW-0675">Receptor</keyword>
<keyword evidence="1" id="KW-1133">Transmembrane helix</keyword>
<accession>A0A3S3S194</accession>
<dbReference type="PANTHER" id="PTHR44755">
    <property type="entry name" value="NATRIURETIC PEPTIDE RECEPTOR 3-RELATED"/>
    <property type="match status" value="1"/>
</dbReference>
<evidence type="ECO:0000313" key="3">
    <source>
        <dbReference type="EMBL" id="RWS00639.1"/>
    </source>
</evidence>
<name>A0A3S3S194_9ACAR</name>
<dbReference type="EMBL" id="NCKU01010874">
    <property type="protein sequence ID" value="RWS00639.1"/>
    <property type="molecule type" value="Genomic_DNA"/>
</dbReference>
<dbReference type="InterPro" id="IPR052612">
    <property type="entry name" value="ANP_Clearance_Receptor"/>
</dbReference>
<dbReference type="OrthoDB" id="10065302at2759"/>
<evidence type="ECO:0000313" key="2">
    <source>
        <dbReference type="EMBL" id="RWS00633.1"/>
    </source>
</evidence>
<proteinExistence type="predicted"/>
<dbReference type="InterPro" id="IPR028082">
    <property type="entry name" value="Peripla_BP_I"/>
</dbReference>
<keyword evidence="1" id="KW-0472">Membrane</keyword>
<feature type="transmembrane region" description="Helical" evidence="1">
    <location>
        <begin position="7"/>
        <end position="27"/>
    </location>
</feature>
<dbReference type="SUPFAM" id="SSF53822">
    <property type="entry name" value="Periplasmic binding protein-like I"/>
    <property type="match status" value="1"/>
</dbReference>
<dbReference type="EMBL" id="NCKU01010882">
    <property type="protein sequence ID" value="RWS00633.1"/>
    <property type="molecule type" value="Genomic_DNA"/>
</dbReference>
<protein>
    <submittedName>
        <fullName evidence="4">Atrial natriuretic peptide receptor 3-like protein</fullName>
    </submittedName>
</protein>
<sequence length="113" mass="12775">MIARRKLLTLIGNIFMCVELIATISFIDYDRSSNDTIRVTVLLPNSSAYLSAIPRVAPAIELAIEKIKELKLNATNRRSWQIAYHDSNCSDIESPMVAVRAFIEEKTHLFLGH</sequence>
<comment type="caution">
    <text evidence="4">The sequence shown here is derived from an EMBL/GenBank/DDBJ whole genome shotgun (WGS) entry which is preliminary data.</text>
</comment>
<dbReference type="Proteomes" id="UP000285301">
    <property type="component" value="Unassembled WGS sequence"/>
</dbReference>
<reference evidence="4 5" key="1">
    <citation type="journal article" date="2018" name="Gigascience">
        <title>Genomes of trombidid mites reveal novel predicted allergens and laterally-transferred genes associated with secondary metabolism.</title>
        <authorList>
            <person name="Dong X."/>
            <person name="Chaisiri K."/>
            <person name="Xia D."/>
            <person name="Armstrong S.D."/>
            <person name="Fang Y."/>
            <person name="Donnelly M.J."/>
            <person name="Kadowaki T."/>
            <person name="McGarry J.W."/>
            <person name="Darby A.C."/>
            <person name="Makepeace B.L."/>
        </authorList>
    </citation>
    <scope>NUCLEOTIDE SEQUENCE [LARGE SCALE GENOMIC DNA]</scope>
    <source>
        <strain evidence="4">UoL-WK</strain>
    </source>
</reference>
<dbReference type="GO" id="GO:0017046">
    <property type="term" value="F:peptide hormone binding"/>
    <property type="evidence" value="ECO:0007669"/>
    <property type="project" value="TreeGrafter"/>
</dbReference>
<dbReference type="Gene3D" id="3.40.50.2300">
    <property type="match status" value="1"/>
</dbReference>
<dbReference type="GO" id="GO:0007165">
    <property type="term" value="P:signal transduction"/>
    <property type="evidence" value="ECO:0007669"/>
    <property type="project" value="TreeGrafter"/>
</dbReference>
<dbReference type="EMBL" id="NCKU01003308">
    <property type="protein sequence ID" value="RWS07778.1"/>
    <property type="molecule type" value="Genomic_DNA"/>
</dbReference>
<dbReference type="GO" id="GO:0038023">
    <property type="term" value="F:signaling receptor activity"/>
    <property type="evidence" value="ECO:0007669"/>
    <property type="project" value="TreeGrafter"/>
</dbReference>
<keyword evidence="5" id="KW-1185">Reference proteome</keyword>
<dbReference type="AlphaFoldDB" id="A0A3S3S194"/>
<keyword evidence="1" id="KW-0812">Transmembrane</keyword>
<dbReference type="PANTHER" id="PTHR44755:SF11">
    <property type="entry name" value="ATRIAL NATRIURETIC PEPTIDE RECEPTOR 3 ISOFORM X1"/>
    <property type="match status" value="1"/>
</dbReference>